<dbReference type="PANTHER" id="PTHR46797">
    <property type="entry name" value="HTH-TYPE TRANSCRIPTIONAL REGULATOR"/>
    <property type="match status" value="1"/>
</dbReference>
<dbReference type="InterPro" id="IPR010982">
    <property type="entry name" value="Lambda_DNA-bd_dom_sf"/>
</dbReference>
<dbReference type="CDD" id="cd00093">
    <property type="entry name" value="HTH_XRE"/>
    <property type="match status" value="1"/>
</dbReference>
<evidence type="ECO:0000313" key="3">
    <source>
        <dbReference type="EMBL" id="NKI91358.1"/>
    </source>
</evidence>
<accession>A0ABX1HQG3</accession>
<dbReference type="SMART" id="SM00530">
    <property type="entry name" value="HTH_XRE"/>
    <property type="match status" value="1"/>
</dbReference>
<evidence type="ECO:0000259" key="2">
    <source>
        <dbReference type="PROSITE" id="PS50943"/>
    </source>
</evidence>
<dbReference type="Pfam" id="PF13560">
    <property type="entry name" value="HTH_31"/>
    <property type="match status" value="1"/>
</dbReference>
<dbReference type="PANTHER" id="PTHR46797:SF1">
    <property type="entry name" value="METHYLPHOSPHONATE SYNTHASE"/>
    <property type="match status" value="1"/>
</dbReference>
<evidence type="ECO:0000256" key="1">
    <source>
        <dbReference type="ARBA" id="ARBA00023125"/>
    </source>
</evidence>
<reference evidence="3 4" key="1">
    <citation type="submission" date="2020-03" db="EMBL/GenBank/DDBJ databases">
        <title>Genomic Encyclopedia of Type Strains, Phase IV (KMG-V): Genome sequencing to study the core and pangenomes of soil and plant-associated prokaryotes.</title>
        <authorList>
            <person name="Whitman W."/>
        </authorList>
    </citation>
    <scope>NUCLEOTIDE SEQUENCE [LARGE SCALE GENOMIC DNA]</scope>
    <source>
        <strain evidence="3 4">1B</strain>
    </source>
</reference>
<keyword evidence="4" id="KW-1185">Reference proteome</keyword>
<dbReference type="EMBL" id="JAAVTK010000015">
    <property type="protein sequence ID" value="NKI91358.1"/>
    <property type="molecule type" value="Genomic_DNA"/>
</dbReference>
<protein>
    <submittedName>
        <fullName evidence="3">Transcriptional regulator with XRE-family HTH domain</fullName>
    </submittedName>
</protein>
<dbReference type="InterPro" id="IPR001387">
    <property type="entry name" value="Cro/C1-type_HTH"/>
</dbReference>
<proteinExistence type="predicted"/>
<feature type="domain" description="HTH cro/C1-type" evidence="2">
    <location>
        <begin position="33"/>
        <end position="87"/>
    </location>
</feature>
<keyword evidence="1" id="KW-0238">DNA-binding</keyword>
<dbReference type="InterPro" id="IPR050807">
    <property type="entry name" value="TransReg_Diox_bact_type"/>
</dbReference>
<gene>
    <name evidence="3" type="ORF">HBN54_003975</name>
</gene>
<dbReference type="SUPFAM" id="SSF47413">
    <property type="entry name" value="lambda repressor-like DNA-binding domains"/>
    <property type="match status" value="1"/>
</dbReference>
<sequence>MIVIIYDYNGVGFWFQLAGVKNELVLQAFGQHLRRLREARGWSQQALADVADVSKPTIYRLETARYSVTLDVLASLAQGLEIPLSELMQFPVPPRSSAD</sequence>
<dbReference type="RefSeq" id="WP_210428122.1">
    <property type="nucleotide sequence ID" value="NZ_JAAVTK010000015.1"/>
</dbReference>
<organism evidence="3 4">
    <name type="scientific">Hymenobacter artigasi</name>
    <dbReference type="NCBI Taxonomy" id="2719616"/>
    <lineage>
        <taxon>Bacteria</taxon>
        <taxon>Pseudomonadati</taxon>
        <taxon>Bacteroidota</taxon>
        <taxon>Cytophagia</taxon>
        <taxon>Cytophagales</taxon>
        <taxon>Hymenobacteraceae</taxon>
        <taxon>Hymenobacter</taxon>
    </lineage>
</organism>
<dbReference type="Proteomes" id="UP000717634">
    <property type="component" value="Unassembled WGS sequence"/>
</dbReference>
<dbReference type="Gene3D" id="1.10.260.40">
    <property type="entry name" value="lambda repressor-like DNA-binding domains"/>
    <property type="match status" value="1"/>
</dbReference>
<dbReference type="PROSITE" id="PS50943">
    <property type="entry name" value="HTH_CROC1"/>
    <property type="match status" value="1"/>
</dbReference>
<comment type="caution">
    <text evidence="3">The sequence shown here is derived from an EMBL/GenBank/DDBJ whole genome shotgun (WGS) entry which is preliminary data.</text>
</comment>
<evidence type="ECO:0000313" key="4">
    <source>
        <dbReference type="Proteomes" id="UP000717634"/>
    </source>
</evidence>
<name>A0ABX1HQG3_9BACT</name>